<evidence type="ECO:0000256" key="6">
    <source>
        <dbReference type="ARBA" id="ARBA00022741"/>
    </source>
</evidence>
<dbReference type="OrthoDB" id="3176171at2759"/>
<dbReference type="Proteomes" id="UP000001593">
    <property type="component" value="Unassembled WGS sequence"/>
</dbReference>
<dbReference type="SMART" id="SM00129">
    <property type="entry name" value="KISc"/>
    <property type="match status" value="1"/>
</dbReference>
<dbReference type="InParanoid" id="A7RH21"/>
<dbReference type="GO" id="GO:0005876">
    <property type="term" value="C:spindle microtubule"/>
    <property type="evidence" value="ECO:0000318"/>
    <property type="project" value="GO_Central"/>
</dbReference>
<keyword evidence="8 14" id="KW-0067">ATP-binding</keyword>
<feature type="coiled-coil region" evidence="15">
    <location>
        <begin position="429"/>
        <end position="467"/>
    </location>
</feature>
<keyword evidence="2" id="KW-0963">Cytoplasm</keyword>
<feature type="coiled-coil region" evidence="15">
    <location>
        <begin position="360"/>
        <end position="387"/>
    </location>
</feature>
<dbReference type="PROSITE" id="PS00411">
    <property type="entry name" value="KINESIN_MOTOR_1"/>
    <property type="match status" value="1"/>
</dbReference>
<evidence type="ECO:0000256" key="7">
    <source>
        <dbReference type="ARBA" id="ARBA00022776"/>
    </source>
</evidence>
<keyword evidence="12" id="KW-0131">Cell cycle</keyword>
<dbReference type="PANTHER" id="PTHR47970">
    <property type="entry name" value="KINESIN-LIKE PROTEIN KIF11"/>
    <property type="match status" value="1"/>
</dbReference>
<sequence>MGKNKSPQEKNIQVVVRCRPRNGKEIKEASPAIVDCQPVKREITVQQDIGNNAHTTKTFTFDKVFAPNSKQIDVYKAVVMPTLDEVLQGYNCTIFAYGQTGTGKTYTMEGEKSEENLSWDQDPLAGIIPRTMHQLFERLNSQTDCEFSVRVSFLEIYNEELFDLLSPNFETAKLRLFEDGARKGSVVIQGLEELVVSDRDEVYNILDRGRARRQTAATLMNAHSSRSHSLFSVTIHIKENSVNGEELLKIGKLNLVDLAGSENVGRSGAVDKRLREAGTINQSLLTLGRVITSLVERAPHVPYRESKLTRLLQDSLGGRTKTSIIATISPALCNIEETLSTLDYAHRAKNILNRPEVNQKLTKRALIKEYTDEIEKLKKDLFAAREKNGIFLSEDSYSAMQNTIQSQTSRITHFETRLPEMEADFAAKIEAMEAELQKVTELFTDTKNELEQTCEVLQDTKTDLHKTKATLSDTKYSLKATAVDRDEKEFLLKEHVRQEVQLHEKATNLVGVVRESVTDVHGLHEKLGRQRSVEDHNRNAKDKFRREFSERVGEVIDNLSEFKEESTSFCSNISQSIGMLISKKSEETNDLQKQMDRMANDLLERMVEISNNAKTQVETSASWHHDVAKDVENKKGEVVHMVQDFQDSLFVPQMRTLQDALATQTRYMMDLSNLFTTMMTQYNEQVQHFIDGQGSILKSLSQVVESHTCQQTETLDKVTKGTNKVVKNQINLQKDLQEEFMKEIVSSLQAVMEKQRKKLAEDMEAVHEVINLSKAQEESMATEFKSRGDAMLNCAGQFAQSCADVAQRNIFEVNKNTESARAGVSSSENLCQNMEDGVTSNTSNVSKLAEKWQVMLNESFTQHLDAIKSSCGQQQDVVNRTKEDLLRPKEEIKSQMEANQEALRQNASSWQQSLDNQSEAVTKWSHDQTQAVRDVGASVEKLLTEDMLEVVSTGETPQRREFSFPTHMNKTSPHDRLLMRFRESYVPPLTPELTAKTVSSVSSDEGGIPVFELSSASTETVPRDQDPESLGSSEDEEEEVVLKVTEEEEDGKENVFAVPKTVAKMRTTCYTNTNGKENKSGDSKIPQPSKLRTPVDRAKMPLRSCNTK</sequence>
<gene>
    <name evidence="18" type="ORF">NEMVEDRAFT_v1g238203</name>
</gene>
<evidence type="ECO:0000256" key="9">
    <source>
        <dbReference type="ARBA" id="ARBA00023054"/>
    </source>
</evidence>
<dbReference type="GO" id="GO:0007018">
    <property type="term" value="P:microtubule-based movement"/>
    <property type="evidence" value="ECO:0007669"/>
    <property type="project" value="InterPro"/>
</dbReference>
<dbReference type="InterPro" id="IPR001752">
    <property type="entry name" value="Kinesin_motor_dom"/>
</dbReference>
<dbReference type="InterPro" id="IPR036961">
    <property type="entry name" value="Kinesin_motor_dom_sf"/>
</dbReference>
<evidence type="ECO:0000256" key="14">
    <source>
        <dbReference type="PROSITE-ProRule" id="PRU00283"/>
    </source>
</evidence>
<keyword evidence="4" id="KW-0132">Cell division</keyword>
<evidence type="ECO:0000256" key="10">
    <source>
        <dbReference type="ARBA" id="ARBA00023175"/>
    </source>
</evidence>
<dbReference type="GO" id="GO:0051231">
    <property type="term" value="P:spindle elongation"/>
    <property type="evidence" value="ECO:0000318"/>
    <property type="project" value="GO_Central"/>
</dbReference>
<evidence type="ECO:0000256" key="8">
    <source>
        <dbReference type="ARBA" id="ARBA00022840"/>
    </source>
</evidence>
<dbReference type="InterPro" id="IPR047241">
    <property type="entry name" value="KIF11-like_kin_motor_dom"/>
</dbReference>
<dbReference type="SUPFAM" id="SSF52540">
    <property type="entry name" value="P-loop containing nucleoside triphosphate hydrolases"/>
    <property type="match status" value="1"/>
</dbReference>
<dbReference type="PANTHER" id="PTHR47970:SF12">
    <property type="entry name" value="KINESIN FAMILY MEMBER 11"/>
    <property type="match status" value="1"/>
</dbReference>
<comment type="subcellular location">
    <subcellularLocation>
        <location evidence="1">Cytoplasm</location>
        <location evidence="1">Cytoskeleton</location>
        <location evidence="1">Spindle pole</location>
    </subcellularLocation>
</comment>
<dbReference type="eggNOG" id="KOG0243">
    <property type="taxonomic scope" value="Eukaryota"/>
</dbReference>
<keyword evidence="7" id="KW-0498">Mitosis</keyword>
<evidence type="ECO:0000259" key="17">
    <source>
        <dbReference type="PROSITE" id="PS50067"/>
    </source>
</evidence>
<dbReference type="KEGG" id="nve:5521427"/>
<feature type="binding site" evidence="14">
    <location>
        <begin position="98"/>
        <end position="105"/>
    </location>
    <ligand>
        <name>ATP</name>
        <dbReference type="ChEBI" id="CHEBI:30616"/>
    </ligand>
</feature>
<keyword evidence="10 14" id="KW-0505">Motor protein</keyword>
<keyword evidence="11" id="KW-0206">Cytoskeleton</keyword>
<dbReference type="EMBL" id="DS469510">
    <property type="protein sequence ID" value="EDO49145.1"/>
    <property type="molecule type" value="Genomic_DNA"/>
</dbReference>
<proteinExistence type="inferred from homology"/>
<dbReference type="PROSITE" id="PS50067">
    <property type="entry name" value="KINESIN_MOTOR_2"/>
    <property type="match status" value="1"/>
</dbReference>
<dbReference type="Pfam" id="PF13931">
    <property type="entry name" value="Microtub_bind"/>
    <property type="match status" value="1"/>
</dbReference>
<evidence type="ECO:0000313" key="19">
    <source>
        <dbReference type="Proteomes" id="UP000001593"/>
    </source>
</evidence>
<dbReference type="AlphaFoldDB" id="A7RH21"/>
<keyword evidence="5" id="KW-0493">Microtubule</keyword>
<evidence type="ECO:0000256" key="16">
    <source>
        <dbReference type="SAM" id="MobiDB-lite"/>
    </source>
</evidence>
<feature type="region of interest" description="Disordered" evidence="16">
    <location>
        <begin position="952"/>
        <end position="971"/>
    </location>
</feature>
<dbReference type="GO" id="GO:0005524">
    <property type="term" value="F:ATP binding"/>
    <property type="evidence" value="ECO:0007669"/>
    <property type="project" value="UniProtKB-UniRule"/>
</dbReference>
<feature type="region of interest" description="Disordered" evidence="16">
    <location>
        <begin position="1069"/>
        <end position="1108"/>
    </location>
</feature>
<name>A7RH21_NEMVE</name>
<dbReference type="GO" id="GO:0008574">
    <property type="term" value="F:plus-end-directed microtubule motor activity"/>
    <property type="evidence" value="ECO:0000318"/>
    <property type="project" value="GO_Central"/>
</dbReference>
<reference evidence="18 19" key="1">
    <citation type="journal article" date="2007" name="Science">
        <title>Sea anemone genome reveals ancestral eumetazoan gene repertoire and genomic organization.</title>
        <authorList>
            <person name="Putnam N.H."/>
            <person name="Srivastava M."/>
            <person name="Hellsten U."/>
            <person name="Dirks B."/>
            <person name="Chapman J."/>
            <person name="Salamov A."/>
            <person name="Terry A."/>
            <person name="Shapiro H."/>
            <person name="Lindquist E."/>
            <person name="Kapitonov V.V."/>
            <person name="Jurka J."/>
            <person name="Genikhovich G."/>
            <person name="Grigoriev I.V."/>
            <person name="Lucas S.M."/>
            <person name="Steele R.E."/>
            <person name="Finnerty J.R."/>
            <person name="Technau U."/>
            <person name="Martindale M.Q."/>
            <person name="Rokhsar D.S."/>
        </authorList>
    </citation>
    <scope>NUCLEOTIDE SEQUENCE [LARGE SCALE GENOMIC DNA]</scope>
    <source>
        <strain evidence="19">CH2 X CH6</strain>
    </source>
</reference>
<evidence type="ECO:0000256" key="2">
    <source>
        <dbReference type="ARBA" id="ARBA00022490"/>
    </source>
</evidence>
<dbReference type="GO" id="GO:0072686">
    <property type="term" value="C:mitotic spindle"/>
    <property type="evidence" value="ECO:0000318"/>
    <property type="project" value="GO_Central"/>
</dbReference>
<evidence type="ECO:0000256" key="15">
    <source>
        <dbReference type="SAM" id="Coils"/>
    </source>
</evidence>
<dbReference type="GO" id="GO:0000922">
    <property type="term" value="C:spindle pole"/>
    <property type="evidence" value="ECO:0007669"/>
    <property type="project" value="UniProtKB-SubCell"/>
</dbReference>
<feature type="region of interest" description="Disordered" evidence="16">
    <location>
        <begin position="1013"/>
        <end position="1039"/>
    </location>
</feature>
<accession>A7RH21</accession>
<dbReference type="Pfam" id="PF00225">
    <property type="entry name" value="Kinesin"/>
    <property type="match status" value="1"/>
</dbReference>
<evidence type="ECO:0000256" key="13">
    <source>
        <dbReference type="ARBA" id="ARBA00034704"/>
    </source>
</evidence>
<dbReference type="FunFam" id="3.40.850.10:FF:000035">
    <property type="entry name" value="Kinesin-like protein KIF11"/>
    <property type="match status" value="1"/>
</dbReference>
<dbReference type="STRING" id="45351.A7RH21"/>
<comment type="similarity">
    <text evidence="13">Belongs to the TRAFAC class myosin-kinesin ATPase superfamily. Kinesin family. KIN-5/BimC subfamily.</text>
</comment>
<dbReference type="PRINTS" id="PR00380">
    <property type="entry name" value="KINESINHEAVY"/>
</dbReference>
<dbReference type="GO" id="GO:0090307">
    <property type="term" value="P:mitotic spindle assembly"/>
    <property type="evidence" value="ECO:0000318"/>
    <property type="project" value="GO_Central"/>
</dbReference>
<dbReference type="InterPro" id="IPR025901">
    <property type="entry name" value="Kinesin-assoc_MT-bd_dom"/>
</dbReference>
<keyword evidence="3" id="KW-0597">Phosphoprotein</keyword>
<evidence type="ECO:0000256" key="5">
    <source>
        <dbReference type="ARBA" id="ARBA00022701"/>
    </source>
</evidence>
<dbReference type="Gene3D" id="3.40.850.10">
    <property type="entry name" value="Kinesin motor domain"/>
    <property type="match status" value="1"/>
</dbReference>
<dbReference type="PhylomeDB" id="A7RH21"/>
<protein>
    <recommendedName>
        <fullName evidence="17">Kinesin motor domain-containing protein</fullName>
    </recommendedName>
</protein>
<keyword evidence="19" id="KW-1185">Reference proteome</keyword>
<dbReference type="OMA" id="NSQTDCE"/>
<dbReference type="InterPro" id="IPR047149">
    <property type="entry name" value="KIF11-like"/>
</dbReference>
<feature type="domain" description="Kinesin motor" evidence="17">
    <location>
        <begin position="11"/>
        <end position="351"/>
    </location>
</feature>
<keyword evidence="9 15" id="KW-0175">Coiled coil</keyword>
<dbReference type="InterPro" id="IPR027417">
    <property type="entry name" value="P-loop_NTPase"/>
</dbReference>
<dbReference type="InterPro" id="IPR019821">
    <property type="entry name" value="Kinesin_motor_CS"/>
</dbReference>
<evidence type="ECO:0000256" key="1">
    <source>
        <dbReference type="ARBA" id="ARBA00004647"/>
    </source>
</evidence>
<dbReference type="GO" id="GO:0005634">
    <property type="term" value="C:nucleus"/>
    <property type="evidence" value="ECO:0000318"/>
    <property type="project" value="GO_Central"/>
</dbReference>
<evidence type="ECO:0000256" key="11">
    <source>
        <dbReference type="ARBA" id="ARBA00023212"/>
    </source>
</evidence>
<evidence type="ECO:0000256" key="12">
    <source>
        <dbReference type="ARBA" id="ARBA00023306"/>
    </source>
</evidence>
<dbReference type="HOGENOM" id="CLU_001485_33_4_1"/>
<keyword evidence="6 14" id="KW-0547">Nucleotide-binding</keyword>
<organism evidence="18 19">
    <name type="scientific">Nematostella vectensis</name>
    <name type="common">Starlet sea anemone</name>
    <dbReference type="NCBI Taxonomy" id="45351"/>
    <lineage>
        <taxon>Eukaryota</taxon>
        <taxon>Metazoa</taxon>
        <taxon>Cnidaria</taxon>
        <taxon>Anthozoa</taxon>
        <taxon>Hexacorallia</taxon>
        <taxon>Actiniaria</taxon>
        <taxon>Edwardsiidae</taxon>
        <taxon>Nematostella</taxon>
    </lineage>
</organism>
<dbReference type="GO" id="GO:0051301">
    <property type="term" value="P:cell division"/>
    <property type="evidence" value="ECO:0007669"/>
    <property type="project" value="UniProtKB-KW"/>
</dbReference>
<evidence type="ECO:0000313" key="18">
    <source>
        <dbReference type="EMBL" id="EDO49145.1"/>
    </source>
</evidence>
<evidence type="ECO:0000256" key="3">
    <source>
        <dbReference type="ARBA" id="ARBA00022553"/>
    </source>
</evidence>
<dbReference type="CDD" id="cd01364">
    <property type="entry name" value="KISc_BimC_Eg5"/>
    <property type="match status" value="1"/>
</dbReference>
<dbReference type="GO" id="GO:0008017">
    <property type="term" value="F:microtubule binding"/>
    <property type="evidence" value="ECO:0007669"/>
    <property type="project" value="InterPro"/>
</dbReference>
<evidence type="ECO:0000256" key="4">
    <source>
        <dbReference type="ARBA" id="ARBA00022618"/>
    </source>
</evidence>